<evidence type="ECO:0000313" key="10">
    <source>
        <dbReference type="Proteomes" id="UP000653472"/>
    </source>
</evidence>
<dbReference type="PANTHER" id="PTHR23517:SF13">
    <property type="entry name" value="MAJOR FACILITATOR SUPERFAMILY MFS_1"/>
    <property type="match status" value="1"/>
</dbReference>
<evidence type="ECO:0000256" key="4">
    <source>
        <dbReference type="ARBA" id="ARBA00022692"/>
    </source>
</evidence>
<keyword evidence="3" id="KW-1003">Cell membrane</keyword>
<dbReference type="Pfam" id="PF07690">
    <property type="entry name" value="MFS_1"/>
    <property type="match status" value="1"/>
</dbReference>
<comment type="caution">
    <text evidence="9">The sequence shown here is derived from an EMBL/GenBank/DDBJ whole genome shotgun (WGS) entry which is preliminary data.</text>
</comment>
<feature type="transmembrane region" description="Helical" evidence="7">
    <location>
        <begin position="229"/>
        <end position="251"/>
    </location>
</feature>
<evidence type="ECO:0000256" key="6">
    <source>
        <dbReference type="ARBA" id="ARBA00023136"/>
    </source>
</evidence>
<feature type="transmembrane region" description="Helical" evidence="7">
    <location>
        <begin position="282"/>
        <end position="305"/>
    </location>
</feature>
<reference evidence="9" key="1">
    <citation type="submission" date="2020-03" db="EMBL/GenBank/DDBJ databases">
        <title>Solimonas marina sp. nov., isolated from deep seawater of the Pacific Ocean.</title>
        <authorList>
            <person name="Liu X."/>
            <person name="Lai Q."/>
            <person name="Sun F."/>
            <person name="Gai Y."/>
            <person name="Li G."/>
            <person name="Shao Z."/>
        </authorList>
    </citation>
    <scope>NUCLEOTIDE SEQUENCE</scope>
    <source>
        <strain evidence="9">C16B3</strain>
    </source>
</reference>
<feature type="domain" description="Major facilitator superfamily (MFS) profile" evidence="8">
    <location>
        <begin position="220"/>
        <end position="409"/>
    </location>
</feature>
<feature type="transmembrane region" description="Helical" evidence="7">
    <location>
        <begin position="346"/>
        <end position="367"/>
    </location>
</feature>
<evidence type="ECO:0000256" key="1">
    <source>
        <dbReference type="ARBA" id="ARBA00004651"/>
    </source>
</evidence>
<keyword evidence="5 7" id="KW-1133">Transmembrane helix</keyword>
<name>A0A970B4P3_9GAMM</name>
<feature type="transmembrane region" description="Helical" evidence="7">
    <location>
        <begin position="119"/>
        <end position="144"/>
    </location>
</feature>
<keyword evidence="2" id="KW-0813">Transport</keyword>
<feature type="transmembrane region" description="Helical" evidence="7">
    <location>
        <begin position="56"/>
        <end position="77"/>
    </location>
</feature>
<dbReference type="InterPro" id="IPR011701">
    <property type="entry name" value="MFS"/>
</dbReference>
<dbReference type="Gene3D" id="1.20.1250.20">
    <property type="entry name" value="MFS general substrate transporter like domains"/>
    <property type="match status" value="2"/>
</dbReference>
<sequence length="409" mass="40932">MSAAASSLGPDAALPPAARARQILAIVVLTGVSGCSLGIPLAVLPLFLHGDLGQNALITGAVLSAHAFSMLASRPLAGRIGDRAGVHRATALGLTLSAVSGLLTLVATSLPAYPLTSVAVLLLARLVLGVGMGLTNTGALSWAIAKAGVPEAARVISYNGILAYGALALTPPLGMLLAKAGGLWTIGAIVLLLNLAALAWSRRLPRVAVVPGAALSFLHVLRRIAPMGFALGLGAAGLAAIATFATLYFNARGWDHAAWAITAFGLSYIGLRVVCGNVISRYGGTAVAIASFAVEALGLLMMGFAPAAGMAMVGAALAGIGMSLIYPALGVEVVARVPASSRSSALGAFSLCLDLAMGLGGPLFGIVASLADFGAVFVCAGVMSGLGLGVAYRLHREFARRQGPAAAMP</sequence>
<dbReference type="NCBIfam" id="NF003477">
    <property type="entry name" value="PRK05122.1"/>
    <property type="match status" value="1"/>
</dbReference>
<dbReference type="InterPro" id="IPR050171">
    <property type="entry name" value="MFS_Transporters"/>
</dbReference>
<feature type="transmembrane region" description="Helical" evidence="7">
    <location>
        <begin position="257"/>
        <end position="275"/>
    </location>
</feature>
<feature type="transmembrane region" description="Helical" evidence="7">
    <location>
        <begin position="311"/>
        <end position="334"/>
    </location>
</feature>
<evidence type="ECO:0000313" key="9">
    <source>
        <dbReference type="EMBL" id="NKF20843.1"/>
    </source>
</evidence>
<dbReference type="RefSeq" id="WP_168146104.1">
    <property type="nucleotide sequence ID" value="NZ_JAAVXB010000001.1"/>
</dbReference>
<evidence type="ECO:0000259" key="8">
    <source>
        <dbReference type="PROSITE" id="PS50850"/>
    </source>
</evidence>
<evidence type="ECO:0000256" key="2">
    <source>
        <dbReference type="ARBA" id="ARBA00022448"/>
    </source>
</evidence>
<dbReference type="InterPro" id="IPR036259">
    <property type="entry name" value="MFS_trans_sf"/>
</dbReference>
<evidence type="ECO:0000256" key="3">
    <source>
        <dbReference type="ARBA" id="ARBA00022475"/>
    </source>
</evidence>
<feature type="transmembrane region" description="Helical" evidence="7">
    <location>
        <begin position="183"/>
        <end position="200"/>
    </location>
</feature>
<dbReference type="GO" id="GO:0005886">
    <property type="term" value="C:plasma membrane"/>
    <property type="evidence" value="ECO:0007669"/>
    <property type="project" value="UniProtKB-SubCell"/>
</dbReference>
<dbReference type="SUPFAM" id="SSF103473">
    <property type="entry name" value="MFS general substrate transporter"/>
    <property type="match status" value="1"/>
</dbReference>
<feature type="transmembrane region" description="Helical" evidence="7">
    <location>
        <begin position="23"/>
        <end position="44"/>
    </location>
</feature>
<keyword evidence="10" id="KW-1185">Reference proteome</keyword>
<dbReference type="AlphaFoldDB" id="A0A970B4P3"/>
<protein>
    <submittedName>
        <fullName evidence="9">MFS transporter</fullName>
    </submittedName>
</protein>
<feature type="transmembrane region" description="Helical" evidence="7">
    <location>
        <begin position="156"/>
        <end position="177"/>
    </location>
</feature>
<comment type="subcellular location">
    <subcellularLocation>
        <location evidence="1">Cell membrane</location>
        <topology evidence="1">Multi-pass membrane protein</topology>
    </subcellularLocation>
</comment>
<accession>A0A970B4P3</accession>
<evidence type="ECO:0000256" key="5">
    <source>
        <dbReference type="ARBA" id="ARBA00022989"/>
    </source>
</evidence>
<evidence type="ECO:0000256" key="7">
    <source>
        <dbReference type="SAM" id="Phobius"/>
    </source>
</evidence>
<dbReference type="PANTHER" id="PTHR23517">
    <property type="entry name" value="RESISTANCE PROTEIN MDTM, PUTATIVE-RELATED-RELATED"/>
    <property type="match status" value="1"/>
</dbReference>
<keyword evidence="6 7" id="KW-0472">Membrane</keyword>
<dbReference type="PROSITE" id="PS50850">
    <property type="entry name" value="MFS"/>
    <property type="match status" value="1"/>
</dbReference>
<dbReference type="GO" id="GO:0022857">
    <property type="term" value="F:transmembrane transporter activity"/>
    <property type="evidence" value="ECO:0007669"/>
    <property type="project" value="InterPro"/>
</dbReference>
<dbReference type="Proteomes" id="UP000653472">
    <property type="component" value="Unassembled WGS sequence"/>
</dbReference>
<keyword evidence="4 7" id="KW-0812">Transmembrane</keyword>
<feature type="transmembrane region" description="Helical" evidence="7">
    <location>
        <begin position="89"/>
        <end position="113"/>
    </location>
</feature>
<organism evidence="9 10">
    <name type="scientific">Solimonas marina</name>
    <dbReference type="NCBI Taxonomy" id="2714601"/>
    <lineage>
        <taxon>Bacteria</taxon>
        <taxon>Pseudomonadati</taxon>
        <taxon>Pseudomonadota</taxon>
        <taxon>Gammaproteobacteria</taxon>
        <taxon>Nevskiales</taxon>
        <taxon>Nevskiaceae</taxon>
        <taxon>Solimonas</taxon>
    </lineage>
</organism>
<dbReference type="InterPro" id="IPR020846">
    <property type="entry name" value="MFS_dom"/>
</dbReference>
<dbReference type="EMBL" id="JAAVXB010000001">
    <property type="protein sequence ID" value="NKF20843.1"/>
    <property type="molecule type" value="Genomic_DNA"/>
</dbReference>
<proteinExistence type="predicted"/>
<gene>
    <name evidence="9" type="ORF">G7Y82_00845</name>
</gene>
<feature type="transmembrane region" description="Helical" evidence="7">
    <location>
        <begin position="373"/>
        <end position="392"/>
    </location>
</feature>